<dbReference type="EMBL" id="CM044702">
    <property type="protein sequence ID" value="KAI5677447.1"/>
    <property type="molecule type" value="Genomic_DNA"/>
</dbReference>
<gene>
    <name evidence="1" type="ORF">M9H77_08397</name>
</gene>
<keyword evidence="2" id="KW-1185">Reference proteome</keyword>
<evidence type="ECO:0000313" key="1">
    <source>
        <dbReference type="EMBL" id="KAI5677447.1"/>
    </source>
</evidence>
<dbReference type="Proteomes" id="UP001060085">
    <property type="component" value="Linkage Group LG02"/>
</dbReference>
<protein>
    <submittedName>
        <fullName evidence="1">Uncharacterized protein</fullName>
    </submittedName>
</protein>
<sequence>MLGAGLQFNRSRNGEDRFYSAARARRSRNQSQTQDHLRRAQSDVTVRHSQKLPESDSRASADEQPLKDKPEVGVFTPSIVMPPSQPLCNLERLLESVTPSVPAQYLSKTTMRGWRTCDVEFQPYFLLGDLWESFKEWSAYGVGVPLILNESDSVVQYYVPYLSGIQLYGDSSKSLLKSRQLGEDSDGDSFRDSCSDGSSDCEHDRGCLSYPRERQTYNCQSTDSPLRMDYLSLRDRQMSSQEGFSSDESEPGSSQGCLLFEYLERDQPYGREPLADKISQLALRFPDLKTLRSCDIQPSSWISVAWYPIYRIPTGPTLKDLDACFLTFHSLHTPVTGSQSMPSPVLTYPSEIDGVPKISLPVFGLAYYKFKPSLWIPNGGAARQLLNSLLQAAENWLALLQVNHPDFLFFCRR</sequence>
<reference evidence="2" key="1">
    <citation type="journal article" date="2023" name="Nat. Plants">
        <title>Single-cell RNA sequencing provides a high-resolution roadmap for understanding the multicellular compartmentation of specialized metabolism.</title>
        <authorList>
            <person name="Sun S."/>
            <person name="Shen X."/>
            <person name="Li Y."/>
            <person name="Li Y."/>
            <person name="Wang S."/>
            <person name="Li R."/>
            <person name="Zhang H."/>
            <person name="Shen G."/>
            <person name="Guo B."/>
            <person name="Wei J."/>
            <person name="Xu J."/>
            <person name="St-Pierre B."/>
            <person name="Chen S."/>
            <person name="Sun C."/>
        </authorList>
    </citation>
    <scope>NUCLEOTIDE SEQUENCE [LARGE SCALE GENOMIC DNA]</scope>
</reference>
<evidence type="ECO:0000313" key="2">
    <source>
        <dbReference type="Proteomes" id="UP001060085"/>
    </source>
</evidence>
<name>A0ACC0BXU3_CATRO</name>
<accession>A0ACC0BXU3</accession>
<organism evidence="1 2">
    <name type="scientific">Catharanthus roseus</name>
    <name type="common">Madagascar periwinkle</name>
    <name type="synonym">Vinca rosea</name>
    <dbReference type="NCBI Taxonomy" id="4058"/>
    <lineage>
        <taxon>Eukaryota</taxon>
        <taxon>Viridiplantae</taxon>
        <taxon>Streptophyta</taxon>
        <taxon>Embryophyta</taxon>
        <taxon>Tracheophyta</taxon>
        <taxon>Spermatophyta</taxon>
        <taxon>Magnoliopsida</taxon>
        <taxon>eudicotyledons</taxon>
        <taxon>Gunneridae</taxon>
        <taxon>Pentapetalae</taxon>
        <taxon>asterids</taxon>
        <taxon>lamiids</taxon>
        <taxon>Gentianales</taxon>
        <taxon>Apocynaceae</taxon>
        <taxon>Rauvolfioideae</taxon>
        <taxon>Vinceae</taxon>
        <taxon>Catharanthinae</taxon>
        <taxon>Catharanthus</taxon>
    </lineage>
</organism>
<comment type="caution">
    <text evidence="1">The sequence shown here is derived from an EMBL/GenBank/DDBJ whole genome shotgun (WGS) entry which is preliminary data.</text>
</comment>
<proteinExistence type="predicted"/>